<dbReference type="GO" id="GO:0003676">
    <property type="term" value="F:nucleic acid binding"/>
    <property type="evidence" value="ECO:0007669"/>
    <property type="project" value="InterPro"/>
</dbReference>
<dbReference type="AlphaFoldDB" id="A0A1F6BW62"/>
<feature type="domain" description="YprB ribonuclease H-like" evidence="1">
    <location>
        <begin position="14"/>
        <end position="153"/>
    </location>
</feature>
<dbReference type="InterPro" id="IPR036397">
    <property type="entry name" value="RNaseH_sf"/>
</dbReference>
<dbReference type="InterPro" id="IPR038720">
    <property type="entry name" value="YprB_RNase_H-like_dom"/>
</dbReference>
<accession>A0A1F6BW62</accession>
<sequence length="193" mass="22146">MRVVTFDIESISDSVVRGHIDVNEQELTVVAIHDSDTGEYSSYFREELPKLWPILERADMLIGFNSDVFDIPLLNRYYPGSLSHIRSLDLLAEVQKVLGRRIRLQSLAEATLGRGKRGDGLKASVWWKEGKRDRVAEYCVEDVRLTRELYDYALKHGVLKYKDLRDIRDIKLDTSLWGQTSVTIPAMTHALPL</sequence>
<evidence type="ECO:0000313" key="2">
    <source>
        <dbReference type="EMBL" id="OGG41195.1"/>
    </source>
</evidence>
<dbReference type="Pfam" id="PF13482">
    <property type="entry name" value="RNase_H_2"/>
    <property type="match status" value="1"/>
</dbReference>
<dbReference type="InterPro" id="IPR012337">
    <property type="entry name" value="RNaseH-like_sf"/>
</dbReference>
<dbReference type="Proteomes" id="UP000179014">
    <property type="component" value="Unassembled WGS sequence"/>
</dbReference>
<reference evidence="2 3" key="1">
    <citation type="journal article" date="2016" name="Nat. Commun.">
        <title>Thousands of microbial genomes shed light on interconnected biogeochemical processes in an aquifer system.</title>
        <authorList>
            <person name="Anantharaman K."/>
            <person name="Brown C.T."/>
            <person name="Hug L.A."/>
            <person name="Sharon I."/>
            <person name="Castelle C.J."/>
            <person name="Probst A.J."/>
            <person name="Thomas B.C."/>
            <person name="Singh A."/>
            <person name="Wilkins M.J."/>
            <person name="Karaoz U."/>
            <person name="Brodie E.L."/>
            <person name="Williams K.H."/>
            <person name="Hubbard S.S."/>
            <person name="Banfield J.F."/>
        </authorList>
    </citation>
    <scope>NUCLEOTIDE SEQUENCE [LARGE SCALE GENOMIC DNA]</scope>
</reference>
<comment type="caution">
    <text evidence="2">The sequence shown here is derived from an EMBL/GenBank/DDBJ whole genome shotgun (WGS) entry which is preliminary data.</text>
</comment>
<dbReference type="Gene3D" id="3.30.420.10">
    <property type="entry name" value="Ribonuclease H-like superfamily/Ribonuclease H"/>
    <property type="match status" value="1"/>
</dbReference>
<dbReference type="EMBL" id="MFKN01000007">
    <property type="protein sequence ID" value="OGG41195.1"/>
    <property type="molecule type" value="Genomic_DNA"/>
</dbReference>
<name>A0A1F6BW62_9BACT</name>
<organism evidence="2 3">
    <name type="scientific">Candidatus Kaiserbacteria bacterium GWA2_50_9</name>
    <dbReference type="NCBI Taxonomy" id="1798474"/>
    <lineage>
        <taxon>Bacteria</taxon>
        <taxon>Candidatus Kaiseribacteriota</taxon>
    </lineage>
</organism>
<proteinExistence type="predicted"/>
<dbReference type="SUPFAM" id="SSF53098">
    <property type="entry name" value="Ribonuclease H-like"/>
    <property type="match status" value="1"/>
</dbReference>
<evidence type="ECO:0000313" key="3">
    <source>
        <dbReference type="Proteomes" id="UP000179014"/>
    </source>
</evidence>
<gene>
    <name evidence="2" type="ORF">A2118_00480</name>
</gene>
<dbReference type="STRING" id="1798474.A2118_00480"/>
<evidence type="ECO:0000259" key="1">
    <source>
        <dbReference type="Pfam" id="PF13482"/>
    </source>
</evidence>
<protein>
    <recommendedName>
        <fullName evidence="1">YprB ribonuclease H-like domain-containing protein</fullName>
    </recommendedName>
</protein>